<dbReference type="AlphaFoldDB" id="A0A2J7R9J2"/>
<dbReference type="InterPro" id="IPR005135">
    <property type="entry name" value="Endo/exonuclease/phosphatase"/>
</dbReference>
<dbReference type="InterPro" id="IPR036691">
    <property type="entry name" value="Endo/exonu/phosph_ase_sf"/>
</dbReference>
<dbReference type="PANTHER" id="PTHR33776">
    <property type="entry name" value="ENDO/EXONUCLEASE/PHOSPHATASE DOMAIN-CONTAINING PROTEIN"/>
    <property type="match status" value="1"/>
</dbReference>
<proteinExistence type="predicted"/>
<feature type="domain" description="Endonuclease/exonuclease/phosphatase" evidence="1">
    <location>
        <begin position="148"/>
        <end position="254"/>
    </location>
</feature>
<evidence type="ECO:0000313" key="3">
    <source>
        <dbReference type="Proteomes" id="UP000235965"/>
    </source>
</evidence>
<dbReference type="SUPFAM" id="SSF56219">
    <property type="entry name" value="DNase I-like"/>
    <property type="match status" value="1"/>
</dbReference>
<evidence type="ECO:0000259" key="1">
    <source>
        <dbReference type="Pfam" id="PF14529"/>
    </source>
</evidence>
<accession>A0A2J7R9J2</accession>
<dbReference type="InParanoid" id="A0A2J7R9J2"/>
<gene>
    <name evidence="2" type="ORF">B7P43_G14330</name>
</gene>
<dbReference type="Pfam" id="PF14529">
    <property type="entry name" value="Exo_endo_phos_2"/>
    <property type="match status" value="1"/>
</dbReference>
<dbReference type="Gene3D" id="3.60.10.10">
    <property type="entry name" value="Endonuclease/exonuclease/phosphatase"/>
    <property type="match status" value="1"/>
</dbReference>
<dbReference type="OrthoDB" id="414730at2759"/>
<evidence type="ECO:0000313" key="2">
    <source>
        <dbReference type="EMBL" id="PNF37507.1"/>
    </source>
</evidence>
<organism evidence="2 3">
    <name type="scientific">Cryptotermes secundus</name>
    <dbReference type="NCBI Taxonomy" id="105785"/>
    <lineage>
        <taxon>Eukaryota</taxon>
        <taxon>Metazoa</taxon>
        <taxon>Ecdysozoa</taxon>
        <taxon>Arthropoda</taxon>
        <taxon>Hexapoda</taxon>
        <taxon>Insecta</taxon>
        <taxon>Pterygota</taxon>
        <taxon>Neoptera</taxon>
        <taxon>Polyneoptera</taxon>
        <taxon>Dictyoptera</taxon>
        <taxon>Blattodea</taxon>
        <taxon>Blattoidea</taxon>
        <taxon>Termitoidae</taxon>
        <taxon>Kalotermitidae</taxon>
        <taxon>Cryptotermitinae</taxon>
        <taxon>Cryptotermes</taxon>
    </lineage>
</organism>
<sequence length="312" mass="35650">MVNVNQNGSNNSNKFVTQTNDCSEITQDGKINSLVNSENLKLFLKIYHQNICGLEFKIDELLASLHPDLPDILCIAEHHLSSIQIQLISPEEYSIGAEFCRQSFHKGGVCMYIHKRFSFSVINIARHCKEKDLEACALKLKLSSINVCIITVYRSPSGNFQCFLNGLENILKKVYKSGIHLIICGDININYLNESKEKNELNNLLNSYNLVSIIHFPTRITSNSKTTIDNIFLDSTKFVNFVTSSLSNGLSDHDAQMLEIYTPKLNCKRVNYKVRIIRKIDSYSIMEFKDKLSEELWQTIFDNTNKDANDIF</sequence>
<comment type="caution">
    <text evidence="2">The sequence shown here is derived from an EMBL/GenBank/DDBJ whole genome shotgun (WGS) entry which is preliminary data.</text>
</comment>
<dbReference type="GO" id="GO:0003824">
    <property type="term" value="F:catalytic activity"/>
    <property type="evidence" value="ECO:0007669"/>
    <property type="project" value="InterPro"/>
</dbReference>
<dbReference type="PANTHER" id="PTHR33776:SF4">
    <property type="entry name" value="ENDONUCLEASE_EXONUCLEASE_PHOSPHATASE DOMAIN-CONTAINING PROTEIN"/>
    <property type="match status" value="1"/>
</dbReference>
<reference evidence="2 3" key="1">
    <citation type="submission" date="2017-12" db="EMBL/GenBank/DDBJ databases">
        <title>Hemimetabolous genomes reveal molecular basis of termite eusociality.</title>
        <authorList>
            <person name="Harrison M.C."/>
            <person name="Jongepier E."/>
            <person name="Robertson H.M."/>
            <person name="Arning N."/>
            <person name="Bitard-Feildel T."/>
            <person name="Chao H."/>
            <person name="Childers C.P."/>
            <person name="Dinh H."/>
            <person name="Doddapaneni H."/>
            <person name="Dugan S."/>
            <person name="Gowin J."/>
            <person name="Greiner C."/>
            <person name="Han Y."/>
            <person name="Hu H."/>
            <person name="Hughes D.S.T."/>
            <person name="Huylmans A.-K."/>
            <person name="Kemena C."/>
            <person name="Kremer L.P.M."/>
            <person name="Lee S.L."/>
            <person name="Lopez-Ezquerra A."/>
            <person name="Mallet L."/>
            <person name="Monroy-Kuhn J.M."/>
            <person name="Moser A."/>
            <person name="Murali S.C."/>
            <person name="Muzny D.M."/>
            <person name="Otani S."/>
            <person name="Piulachs M.-D."/>
            <person name="Poelchau M."/>
            <person name="Qu J."/>
            <person name="Schaub F."/>
            <person name="Wada-Katsumata A."/>
            <person name="Worley K.C."/>
            <person name="Xie Q."/>
            <person name="Ylla G."/>
            <person name="Poulsen M."/>
            <person name="Gibbs R.A."/>
            <person name="Schal C."/>
            <person name="Richards S."/>
            <person name="Belles X."/>
            <person name="Korb J."/>
            <person name="Bornberg-Bauer E."/>
        </authorList>
    </citation>
    <scope>NUCLEOTIDE SEQUENCE [LARGE SCALE GENOMIC DNA]</scope>
    <source>
        <tissue evidence="2">Whole body</tissue>
    </source>
</reference>
<dbReference type="EMBL" id="NEVH01006584">
    <property type="protein sequence ID" value="PNF37507.1"/>
    <property type="molecule type" value="Genomic_DNA"/>
</dbReference>
<keyword evidence="3" id="KW-1185">Reference proteome</keyword>
<protein>
    <recommendedName>
        <fullName evidence="1">Endonuclease/exonuclease/phosphatase domain-containing protein</fullName>
    </recommendedName>
</protein>
<dbReference type="Proteomes" id="UP000235965">
    <property type="component" value="Unassembled WGS sequence"/>
</dbReference>
<name>A0A2J7R9J2_9NEOP</name>